<dbReference type="InterPro" id="IPR011992">
    <property type="entry name" value="EF-hand-dom_pair"/>
</dbReference>
<reference evidence="1 2" key="1">
    <citation type="journal article" date="2021" name="Sci. Rep.">
        <title>The genome of the diatom Chaetoceros tenuissimus carries an ancient integrated fragment of an extant virus.</title>
        <authorList>
            <person name="Hongo Y."/>
            <person name="Kimura K."/>
            <person name="Takaki Y."/>
            <person name="Yoshida Y."/>
            <person name="Baba S."/>
            <person name="Kobayashi G."/>
            <person name="Nagasaki K."/>
            <person name="Hano T."/>
            <person name="Tomaru Y."/>
        </authorList>
    </citation>
    <scope>NUCLEOTIDE SEQUENCE [LARGE SCALE GENOMIC DNA]</scope>
    <source>
        <strain evidence="1 2">NIES-3715</strain>
    </source>
</reference>
<gene>
    <name evidence="1" type="ORF">CTEN210_14484</name>
</gene>
<dbReference type="EMBL" id="BLLK01000060">
    <property type="protein sequence ID" value="GFH58008.1"/>
    <property type="molecule type" value="Genomic_DNA"/>
</dbReference>
<accession>A0AAD3HCF8</accession>
<dbReference type="Gene3D" id="1.10.238.10">
    <property type="entry name" value="EF-hand"/>
    <property type="match status" value="1"/>
</dbReference>
<comment type="caution">
    <text evidence="1">The sequence shown here is derived from an EMBL/GenBank/DDBJ whole genome shotgun (WGS) entry which is preliminary data.</text>
</comment>
<keyword evidence="2" id="KW-1185">Reference proteome</keyword>
<proteinExistence type="predicted"/>
<dbReference type="AlphaFoldDB" id="A0AAD3HCF8"/>
<organism evidence="1 2">
    <name type="scientific">Chaetoceros tenuissimus</name>
    <dbReference type="NCBI Taxonomy" id="426638"/>
    <lineage>
        <taxon>Eukaryota</taxon>
        <taxon>Sar</taxon>
        <taxon>Stramenopiles</taxon>
        <taxon>Ochrophyta</taxon>
        <taxon>Bacillariophyta</taxon>
        <taxon>Coscinodiscophyceae</taxon>
        <taxon>Chaetocerotophycidae</taxon>
        <taxon>Chaetocerotales</taxon>
        <taxon>Chaetocerotaceae</taxon>
        <taxon>Chaetoceros</taxon>
    </lineage>
</organism>
<name>A0AAD3HCF8_9STRA</name>
<protein>
    <submittedName>
        <fullName evidence="1">Uncharacterized protein</fullName>
    </submittedName>
</protein>
<dbReference type="Proteomes" id="UP001054902">
    <property type="component" value="Unassembled WGS sequence"/>
</dbReference>
<sequence>MGNGSSGPRMALSAMADMLKITQPQFKDLRNASLRLAKPSRDKINSGPVITRRSFHKAMKEVNLDEETVDVFDHLYTMWDTRGEGKLNLLLFLASISPLASTMDIEGKLKFALEIYDVHQTGRLNGDNAMAILGGINATASYFGDSVITPQAIEIVIGDVFEGQNEIYYQDRISHLANHPAVIQFSIAAGTMRFGGSKIESRPK</sequence>
<dbReference type="SUPFAM" id="SSF47473">
    <property type="entry name" value="EF-hand"/>
    <property type="match status" value="1"/>
</dbReference>
<evidence type="ECO:0000313" key="1">
    <source>
        <dbReference type="EMBL" id="GFH58008.1"/>
    </source>
</evidence>
<evidence type="ECO:0000313" key="2">
    <source>
        <dbReference type="Proteomes" id="UP001054902"/>
    </source>
</evidence>